<evidence type="ECO:0000313" key="8">
    <source>
        <dbReference type="EMBL" id="OGL88530.1"/>
    </source>
</evidence>
<feature type="domain" description="EamA" evidence="7">
    <location>
        <begin position="6"/>
        <end position="140"/>
    </location>
</feature>
<feature type="transmembrane region" description="Helical" evidence="6">
    <location>
        <begin position="129"/>
        <end position="148"/>
    </location>
</feature>
<feature type="transmembrane region" description="Helical" evidence="6">
    <location>
        <begin position="98"/>
        <end position="117"/>
    </location>
</feature>
<proteinExistence type="predicted"/>
<comment type="subcellular location">
    <subcellularLocation>
        <location evidence="1">Cell membrane</location>
        <topology evidence="1">Multi-pass membrane protein</topology>
    </subcellularLocation>
</comment>
<dbReference type="SUPFAM" id="SSF103481">
    <property type="entry name" value="Multidrug resistance efflux transporter EmrE"/>
    <property type="match status" value="2"/>
</dbReference>
<dbReference type="EMBL" id="MGER01000027">
    <property type="protein sequence ID" value="OGL88530.1"/>
    <property type="molecule type" value="Genomic_DNA"/>
</dbReference>
<feature type="transmembrane region" description="Helical" evidence="6">
    <location>
        <begin position="212"/>
        <end position="229"/>
    </location>
</feature>
<dbReference type="PANTHER" id="PTHR32322:SF18">
    <property type="entry name" value="S-ADENOSYLMETHIONINE_S-ADENOSYLHOMOCYSTEINE TRANSPORTER"/>
    <property type="match status" value="1"/>
</dbReference>
<keyword evidence="3 6" id="KW-0812">Transmembrane</keyword>
<feature type="transmembrane region" description="Helical" evidence="6">
    <location>
        <begin position="72"/>
        <end position="92"/>
    </location>
</feature>
<evidence type="ECO:0000256" key="6">
    <source>
        <dbReference type="SAM" id="Phobius"/>
    </source>
</evidence>
<dbReference type="PANTHER" id="PTHR32322">
    <property type="entry name" value="INNER MEMBRANE TRANSPORTER"/>
    <property type="match status" value="1"/>
</dbReference>
<protein>
    <recommendedName>
        <fullName evidence="7">EamA domain-containing protein</fullName>
    </recommendedName>
</protein>
<evidence type="ECO:0000256" key="4">
    <source>
        <dbReference type="ARBA" id="ARBA00022989"/>
    </source>
</evidence>
<evidence type="ECO:0000256" key="2">
    <source>
        <dbReference type="ARBA" id="ARBA00022475"/>
    </source>
</evidence>
<dbReference type="AlphaFoldDB" id="A0A1F7VD98"/>
<reference evidence="8 9" key="1">
    <citation type="journal article" date="2016" name="Nat. Commun.">
        <title>Thousands of microbial genomes shed light on interconnected biogeochemical processes in an aquifer system.</title>
        <authorList>
            <person name="Anantharaman K."/>
            <person name="Brown C.T."/>
            <person name="Hug L.A."/>
            <person name="Sharon I."/>
            <person name="Castelle C.J."/>
            <person name="Probst A.J."/>
            <person name="Thomas B.C."/>
            <person name="Singh A."/>
            <person name="Wilkins M.J."/>
            <person name="Karaoz U."/>
            <person name="Brodie E.L."/>
            <person name="Williams K.H."/>
            <person name="Hubbard S.S."/>
            <person name="Banfield J.F."/>
        </authorList>
    </citation>
    <scope>NUCLEOTIDE SEQUENCE [LARGE SCALE GENOMIC DNA]</scope>
</reference>
<evidence type="ECO:0000259" key="7">
    <source>
        <dbReference type="Pfam" id="PF00892"/>
    </source>
</evidence>
<dbReference type="InterPro" id="IPR037185">
    <property type="entry name" value="EmrE-like"/>
</dbReference>
<feature type="transmembrane region" description="Helical" evidence="6">
    <location>
        <begin position="40"/>
        <end position="60"/>
    </location>
</feature>
<evidence type="ECO:0000256" key="5">
    <source>
        <dbReference type="ARBA" id="ARBA00023136"/>
    </source>
</evidence>
<dbReference type="GO" id="GO:0005886">
    <property type="term" value="C:plasma membrane"/>
    <property type="evidence" value="ECO:0007669"/>
    <property type="project" value="UniProtKB-SubCell"/>
</dbReference>
<feature type="transmembrane region" description="Helical" evidence="6">
    <location>
        <begin position="177"/>
        <end position="200"/>
    </location>
</feature>
<evidence type="ECO:0000256" key="3">
    <source>
        <dbReference type="ARBA" id="ARBA00022692"/>
    </source>
</evidence>
<dbReference type="Pfam" id="PF00892">
    <property type="entry name" value="EamA"/>
    <property type="match status" value="2"/>
</dbReference>
<name>A0A1F7VD98_9BACT</name>
<evidence type="ECO:0000256" key="1">
    <source>
        <dbReference type="ARBA" id="ARBA00004651"/>
    </source>
</evidence>
<gene>
    <name evidence="8" type="ORF">A3I42_00080</name>
</gene>
<keyword evidence="4 6" id="KW-1133">Transmembrane helix</keyword>
<feature type="transmembrane region" description="Helical" evidence="6">
    <location>
        <begin position="270"/>
        <end position="287"/>
    </location>
</feature>
<keyword evidence="2" id="KW-1003">Cell membrane</keyword>
<dbReference type="Proteomes" id="UP000178264">
    <property type="component" value="Unassembled WGS sequence"/>
</dbReference>
<organism evidence="8 9">
    <name type="scientific">Candidatus Uhrbacteria bacterium RIFCSPLOWO2_02_FULL_49_11</name>
    <dbReference type="NCBI Taxonomy" id="1802409"/>
    <lineage>
        <taxon>Bacteria</taxon>
        <taxon>Candidatus Uhriibacteriota</taxon>
    </lineage>
</organism>
<feature type="transmembrane region" description="Helical" evidence="6">
    <location>
        <begin position="154"/>
        <end position="170"/>
    </location>
</feature>
<feature type="domain" description="EamA" evidence="7">
    <location>
        <begin position="151"/>
        <end position="286"/>
    </location>
</feature>
<sequence length="306" mass="32868">MTTASKGILLALATAFFSGTNNFLTKIAVTALKDPILSTALRNALVGATLVGIILLTRRWKELISLKSSQTLQLLFIAIIGGCVPFILYFTGLSMIPALNAAFIHKTLFLWVAILALPALKERKGFTQIAALLLLFGGNLALGFPRFNYNTGEALVLMATVLWALENVVAKKTLVHLSSLTVAGARMAVGSLFLLLILTLKGGSGALGHLNAAQWGWTLLTALLLLGYVTTWYSALKKLPVTVATALLVPATMITNVLTGIFIAHSITKPQLYSGMLLILGLTILIWRTKHLSVDPRVHPRESASL</sequence>
<comment type="caution">
    <text evidence="8">The sequence shown here is derived from an EMBL/GenBank/DDBJ whole genome shotgun (WGS) entry which is preliminary data.</text>
</comment>
<feature type="transmembrane region" description="Helical" evidence="6">
    <location>
        <begin position="241"/>
        <end position="264"/>
    </location>
</feature>
<evidence type="ECO:0000313" key="9">
    <source>
        <dbReference type="Proteomes" id="UP000178264"/>
    </source>
</evidence>
<dbReference type="InterPro" id="IPR050638">
    <property type="entry name" value="AA-Vitamin_Transporters"/>
</dbReference>
<dbReference type="InterPro" id="IPR000620">
    <property type="entry name" value="EamA_dom"/>
</dbReference>
<keyword evidence="5 6" id="KW-0472">Membrane</keyword>
<accession>A0A1F7VD98</accession>